<protein>
    <submittedName>
        <fullName evidence="1">Uncharacterized protein</fullName>
    </submittedName>
</protein>
<dbReference type="AlphaFoldDB" id="A0A4D6NTB9"/>
<dbReference type="EMBL" id="CP039355">
    <property type="protein sequence ID" value="QCE14997.1"/>
    <property type="molecule type" value="Genomic_DNA"/>
</dbReference>
<proteinExistence type="predicted"/>
<organism evidence="1 2">
    <name type="scientific">Vigna unguiculata</name>
    <name type="common">Cowpea</name>
    <dbReference type="NCBI Taxonomy" id="3917"/>
    <lineage>
        <taxon>Eukaryota</taxon>
        <taxon>Viridiplantae</taxon>
        <taxon>Streptophyta</taxon>
        <taxon>Embryophyta</taxon>
        <taxon>Tracheophyta</taxon>
        <taxon>Spermatophyta</taxon>
        <taxon>Magnoliopsida</taxon>
        <taxon>eudicotyledons</taxon>
        <taxon>Gunneridae</taxon>
        <taxon>Pentapetalae</taxon>
        <taxon>rosids</taxon>
        <taxon>fabids</taxon>
        <taxon>Fabales</taxon>
        <taxon>Fabaceae</taxon>
        <taxon>Papilionoideae</taxon>
        <taxon>50 kb inversion clade</taxon>
        <taxon>NPAAA clade</taxon>
        <taxon>indigoferoid/millettioid clade</taxon>
        <taxon>Phaseoleae</taxon>
        <taxon>Vigna</taxon>
    </lineage>
</organism>
<name>A0A4D6NTB9_VIGUN</name>
<evidence type="ECO:0000313" key="2">
    <source>
        <dbReference type="Proteomes" id="UP000501690"/>
    </source>
</evidence>
<dbReference type="Proteomes" id="UP000501690">
    <property type="component" value="Linkage Group LG11"/>
</dbReference>
<gene>
    <name evidence="1" type="ORF">DEO72_LG11g2005</name>
</gene>
<keyword evidence="2" id="KW-1185">Reference proteome</keyword>
<reference evidence="1 2" key="1">
    <citation type="submission" date="2019-04" db="EMBL/GenBank/DDBJ databases">
        <title>An improved genome assembly and genetic linkage map for asparagus bean, Vigna unguiculata ssp. sesquipedialis.</title>
        <authorList>
            <person name="Xia Q."/>
            <person name="Zhang R."/>
            <person name="Dong Y."/>
        </authorList>
    </citation>
    <scope>NUCLEOTIDE SEQUENCE [LARGE SCALE GENOMIC DNA]</scope>
    <source>
        <tissue evidence="1">Leaf</tissue>
    </source>
</reference>
<accession>A0A4D6NTB9</accession>
<evidence type="ECO:0000313" key="1">
    <source>
        <dbReference type="EMBL" id="QCE14997.1"/>
    </source>
</evidence>
<sequence>METRSPDLERRGKEASAAVVIDAENYGAQKRMGPTMIAKPMTLGSPCREEHNRVVVDKNWTSGDNDCVGRRPTKVDDGRRWKATKVDAGSEPVREAKKILKL</sequence>